<feature type="non-terminal residue" evidence="2">
    <location>
        <position position="200"/>
    </location>
</feature>
<feature type="compositionally biased region" description="Basic residues" evidence="1">
    <location>
        <begin position="190"/>
        <end position="200"/>
    </location>
</feature>
<evidence type="ECO:0000313" key="3">
    <source>
        <dbReference type="Proteomes" id="UP000789405"/>
    </source>
</evidence>
<keyword evidence="3" id="KW-1185">Reference proteome</keyword>
<accession>A0A9N9PAK6</accession>
<proteinExistence type="predicted"/>
<organism evidence="2 3">
    <name type="scientific">Dentiscutata erythropus</name>
    <dbReference type="NCBI Taxonomy" id="1348616"/>
    <lineage>
        <taxon>Eukaryota</taxon>
        <taxon>Fungi</taxon>
        <taxon>Fungi incertae sedis</taxon>
        <taxon>Mucoromycota</taxon>
        <taxon>Glomeromycotina</taxon>
        <taxon>Glomeromycetes</taxon>
        <taxon>Diversisporales</taxon>
        <taxon>Gigasporaceae</taxon>
        <taxon>Dentiscutata</taxon>
    </lineage>
</organism>
<dbReference type="AlphaFoldDB" id="A0A9N9PAK6"/>
<evidence type="ECO:0000256" key="1">
    <source>
        <dbReference type="SAM" id="MobiDB-lite"/>
    </source>
</evidence>
<comment type="caution">
    <text evidence="2">The sequence shown here is derived from an EMBL/GenBank/DDBJ whole genome shotgun (WGS) entry which is preliminary data.</text>
</comment>
<name>A0A9N9PAK6_9GLOM</name>
<dbReference type="OrthoDB" id="2396460at2759"/>
<sequence>EILSQQRHEITQLLYYYFKISSNELPDNKPNVEEYDSQKIHLISLLASNNIIKIYEHILAINNAAFFHITLIPIWWYKNEKMHNLDLDEQLYINTCTIEPNEDYLSCPKLRGDDVFSPEVRHAVQKQHDYGETFNLAQKAVQNAVESGGDSFYCLKRSLNNWFAKEKRLSYIRDDDQENFDPSQVENLIKKQHRRRSSTK</sequence>
<feature type="region of interest" description="Disordered" evidence="1">
    <location>
        <begin position="177"/>
        <end position="200"/>
    </location>
</feature>
<reference evidence="2" key="1">
    <citation type="submission" date="2021-06" db="EMBL/GenBank/DDBJ databases">
        <authorList>
            <person name="Kallberg Y."/>
            <person name="Tangrot J."/>
            <person name="Rosling A."/>
        </authorList>
    </citation>
    <scope>NUCLEOTIDE SEQUENCE</scope>
    <source>
        <strain evidence="2">MA453B</strain>
    </source>
</reference>
<dbReference type="Proteomes" id="UP000789405">
    <property type="component" value="Unassembled WGS sequence"/>
</dbReference>
<gene>
    <name evidence="2" type="ORF">DERYTH_LOCUS23695</name>
</gene>
<evidence type="ECO:0000313" key="2">
    <source>
        <dbReference type="EMBL" id="CAG8802521.1"/>
    </source>
</evidence>
<protein>
    <submittedName>
        <fullName evidence="2">21875_t:CDS:1</fullName>
    </submittedName>
</protein>
<dbReference type="EMBL" id="CAJVPY010037022">
    <property type="protein sequence ID" value="CAG8802521.1"/>
    <property type="molecule type" value="Genomic_DNA"/>
</dbReference>